<dbReference type="RefSeq" id="WP_257560301.1">
    <property type="nucleotide sequence ID" value="NZ_JANKBY010000055.1"/>
</dbReference>
<dbReference type="Proteomes" id="UP001140817">
    <property type="component" value="Unassembled WGS sequence"/>
</dbReference>
<evidence type="ECO:0000256" key="1">
    <source>
        <dbReference type="SAM" id="SignalP"/>
    </source>
</evidence>
<organism evidence="2 3">
    <name type="scientific">Terrisporobacter muris</name>
    <dbReference type="NCBI Taxonomy" id="2963284"/>
    <lineage>
        <taxon>Bacteria</taxon>
        <taxon>Bacillati</taxon>
        <taxon>Bacillota</taxon>
        <taxon>Clostridia</taxon>
        <taxon>Peptostreptococcales</taxon>
        <taxon>Peptostreptococcaceae</taxon>
        <taxon>Terrisporobacter</taxon>
    </lineage>
</organism>
<keyword evidence="1" id="KW-0732">Signal</keyword>
<dbReference type="AlphaFoldDB" id="A0A9X2M9N6"/>
<accession>A0A9X2M9N6</accession>
<gene>
    <name evidence="2" type="ORF">NSA58_06560</name>
</gene>
<feature type="chain" id="PRO_5040914147" evidence="1">
    <location>
        <begin position="29"/>
        <end position="183"/>
    </location>
</feature>
<protein>
    <submittedName>
        <fullName evidence="2">Uncharacterized protein</fullName>
    </submittedName>
</protein>
<comment type="caution">
    <text evidence="2">The sequence shown here is derived from an EMBL/GenBank/DDBJ whole genome shotgun (WGS) entry which is preliminary data.</text>
</comment>
<evidence type="ECO:0000313" key="3">
    <source>
        <dbReference type="Proteomes" id="UP001140817"/>
    </source>
</evidence>
<keyword evidence="3" id="KW-1185">Reference proteome</keyword>
<reference evidence="2" key="1">
    <citation type="submission" date="2022-07" db="EMBL/GenBank/DDBJ databases">
        <title>Enhanced cultured diversity of the mouse gut microbiota enables custom-made synthetic communities.</title>
        <authorList>
            <person name="Afrizal A."/>
        </authorList>
    </citation>
    <scope>NUCLEOTIDE SEQUENCE</scope>
    <source>
        <strain evidence="2">DSM 29186</strain>
    </source>
</reference>
<feature type="signal peptide" evidence="1">
    <location>
        <begin position="1"/>
        <end position="28"/>
    </location>
</feature>
<dbReference type="EMBL" id="JANKBY010000055">
    <property type="protein sequence ID" value="MCR1822444.1"/>
    <property type="molecule type" value="Genomic_DNA"/>
</dbReference>
<sequence>MKKKNKIISLFLTFMLLFTISANSFAFADSGASALPKDDPKAAFIFKTFPKSWTSYHTLTTQKINVSKMVKEGNELMAISSIGANLSAIGNIGNIVTKSKLAVTLGKGAVIAGAGMGVCYLTGYGMTVAVKDLKADTKLVKKVAFKWTDTKKLNYSVRIQCWNEYNGKKISSTKTYYRTGSYR</sequence>
<name>A0A9X2M9N6_9FIRM</name>
<evidence type="ECO:0000313" key="2">
    <source>
        <dbReference type="EMBL" id="MCR1822444.1"/>
    </source>
</evidence>
<proteinExistence type="predicted"/>